<feature type="transmembrane region" description="Helical" evidence="1">
    <location>
        <begin position="455"/>
        <end position="476"/>
    </location>
</feature>
<evidence type="ECO:0000256" key="1">
    <source>
        <dbReference type="SAM" id="Phobius"/>
    </source>
</evidence>
<sequence>MKRLLRLIFVLIFGIVNQLNAQNCGEILEKGIYDFRETTSDLERTESFVFWFRQQNFSSYEKTSRYLLDIGIPLGDVLFGLYGSADNKQFQQFKSDIENFEKLEKTRQEQISIKLREINPSVVKAWENCVSLPGKVHFWIISNSKADPCTFILCAQYFSDGGNLPKMTSFSITPKENIEFEDGGFVNSKGKPKKVVFKGGVISQAFRRKQLGPLTITINTSRGNGFQTQLAAISRNRVNETLPEIKIEDGQIQENADLKNTCGQADVILQQWQNLPYDHKVERYCSAFYITAKTNVGLSDDKNYRWHLDVFNQCIGRSRPGPSGPGGKACVAPNYRTTINLPVKPDIKAWGVVLSGTSKASNIERINEPIEVIVSNGRIRKSFKFDIALNREKKELVLDSLPPGRYNLEMTMPEMCAANSGMVDGITDKNFNTTLSVEIYAIDEKKQIKPMSNNILLSIGLVIALAVFGFVSLRFFRQRRGRLQN</sequence>
<feature type="signal peptide" evidence="2">
    <location>
        <begin position="1"/>
        <end position="21"/>
    </location>
</feature>
<dbReference type="EMBL" id="JACBJI010000003">
    <property type="protein sequence ID" value="NYA70793.1"/>
    <property type="molecule type" value="Genomic_DNA"/>
</dbReference>
<comment type="caution">
    <text evidence="3">The sequence shown here is derived from an EMBL/GenBank/DDBJ whole genome shotgun (WGS) entry which is preliminary data.</text>
</comment>
<dbReference type="Proteomes" id="UP000535020">
    <property type="component" value="Unassembled WGS sequence"/>
</dbReference>
<accession>A0A7Y8Y1F3</accession>
<dbReference type="RefSeq" id="WP_176005617.1">
    <property type="nucleotide sequence ID" value="NZ_JABWMI010000010.1"/>
</dbReference>
<gene>
    <name evidence="3" type="ORF">HZF10_07685</name>
</gene>
<dbReference type="AlphaFoldDB" id="A0A7Y8Y1F3"/>
<keyword evidence="4" id="KW-1185">Reference proteome</keyword>
<feature type="chain" id="PRO_5031368345" evidence="2">
    <location>
        <begin position="22"/>
        <end position="485"/>
    </location>
</feature>
<evidence type="ECO:0000256" key="2">
    <source>
        <dbReference type="SAM" id="SignalP"/>
    </source>
</evidence>
<reference evidence="3 4" key="1">
    <citation type="submission" date="2020-07" db="EMBL/GenBank/DDBJ databases">
        <authorList>
            <person name="Sun Q."/>
        </authorList>
    </citation>
    <scope>NUCLEOTIDE SEQUENCE [LARGE SCALE GENOMIC DNA]</scope>
    <source>
        <strain evidence="3 4">MAH-1</strain>
    </source>
</reference>
<keyword evidence="1" id="KW-1133">Transmembrane helix</keyword>
<name>A0A7Y8Y1F3_9FLAO</name>
<keyword evidence="1" id="KW-0812">Transmembrane</keyword>
<evidence type="ECO:0000313" key="3">
    <source>
        <dbReference type="EMBL" id="NYA70793.1"/>
    </source>
</evidence>
<proteinExistence type="predicted"/>
<protein>
    <submittedName>
        <fullName evidence="3">Uncharacterized protein</fullName>
    </submittedName>
</protein>
<keyword evidence="1" id="KW-0472">Membrane</keyword>
<evidence type="ECO:0000313" key="4">
    <source>
        <dbReference type="Proteomes" id="UP000535020"/>
    </source>
</evidence>
<organism evidence="3 4">
    <name type="scientific">Flavobacterium agri</name>
    <dbReference type="NCBI Taxonomy" id="2743471"/>
    <lineage>
        <taxon>Bacteria</taxon>
        <taxon>Pseudomonadati</taxon>
        <taxon>Bacteroidota</taxon>
        <taxon>Flavobacteriia</taxon>
        <taxon>Flavobacteriales</taxon>
        <taxon>Flavobacteriaceae</taxon>
        <taxon>Flavobacterium</taxon>
    </lineage>
</organism>
<keyword evidence="2" id="KW-0732">Signal</keyword>